<evidence type="ECO:0000313" key="1">
    <source>
        <dbReference type="EMBL" id="AHZ68552.1"/>
    </source>
</evidence>
<organism evidence="1 2">
    <name type="scientific">Pseudomonas mandelii JR-1</name>
    <dbReference type="NCBI Taxonomy" id="1147786"/>
    <lineage>
        <taxon>Bacteria</taxon>
        <taxon>Pseudomonadati</taxon>
        <taxon>Pseudomonadota</taxon>
        <taxon>Gammaproteobacteria</taxon>
        <taxon>Pseudomonadales</taxon>
        <taxon>Pseudomonadaceae</taxon>
        <taxon>Pseudomonas</taxon>
    </lineage>
</organism>
<accession>A0A024E6V4</accession>
<dbReference type="GeneID" id="46427281"/>
<dbReference type="InterPro" id="IPR016922">
    <property type="entry name" value="UCP029505"/>
</dbReference>
<name>A0A024E6V4_9PSED</name>
<gene>
    <name evidence="1" type="ORF">OU5_1473</name>
</gene>
<dbReference type="AlphaFoldDB" id="A0A024E6V4"/>
<reference evidence="1 2" key="1">
    <citation type="journal article" date="2012" name="J. Bacteriol.">
        <title>Genome sequence of cold-adapted Pseudomonas mandelii strain JR-1.</title>
        <authorList>
            <person name="Jang S.H."/>
            <person name="Kim J."/>
            <person name="Kim J."/>
            <person name="Hong S."/>
            <person name="Lee C."/>
        </authorList>
    </citation>
    <scope>NUCLEOTIDE SEQUENCE [LARGE SCALE GENOMIC DNA]</scope>
    <source>
        <strain evidence="1 2">JR-1</strain>
    </source>
</reference>
<dbReference type="KEGG" id="pman:OU5_1473"/>
<evidence type="ECO:0008006" key="3">
    <source>
        <dbReference type="Google" id="ProtNLM"/>
    </source>
</evidence>
<dbReference type="PIRSF" id="PIRSF029505">
    <property type="entry name" value="UCP029505"/>
    <property type="match status" value="1"/>
</dbReference>
<protein>
    <recommendedName>
        <fullName evidence="3">Thiamine pyrophosphate-binding protein</fullName>
    </recommendedName>
</protein>
<dbReference type="OrthoDB" id="5366025at2"/>
<dbReference type="RefSeq" id="WP_010461169.1">
    <property type="nucleotide sequence ID" value="NZ_CP005960.1"/>
</dbReference>
<sequence length="180" mass="19926">MSLFTAEKPASKLSRFWHKWRFHINVLLLLVPLGFMPKYFADAALFRGDTGLGEREIGEVQVGPWSLRLAELRNEAPTLDGPAGHMKSFNAALCDSCRDQVKATYLRIGKPRSLRAAGVIFFGTPYRMGAMLPIPEKTKADAELWITMEGWDGAMHQASIPLSQASPATLAWLNKQGGKP</sequence>
<evidence type="ECO:0000313" key="2">
    <source>
        <dbReference type="Proteomes" id="UP000026913"/>
    </source>
</evidence>
<dbReference type="EMBL" id="CP005960">
    <property type="protein sequence ID" value="AHZ68552.1"/>
    <property type="molecule type" value="Genomic_DNA"/>
</dbReference>
<dbReference type="HOGENOM" id="CLU_127079_0_0_6"/>
<dbReference type="Proteomes" id="UP000026913">
    <property type="component" value="Chromosome"/>
</dbReference>
<proteinExistence type="predicted"/>